<dbReference type="Proteomes" id="UP000292003">
    <property type="component" value="Unassembled WGS sequence"/>
</dbReference>
<dbReference type="EMBL" id="SFCC01000009">
    <property type="protein sequence ID" value="RZQ62417.1"/>
    <property type="molecule type" value="Genomic_DNA"/>
</dbReference>
<evidence type="ECO:0000256" key="2">
    <source>
        <dbReference type="ARBA" id="ARBA00004496"/>
    </source>
</evidence>
<keyword evidence="4" id="KW-0963">Cytoplasm</keyword>
<name>A0A4Q7J5M7_9PSEU</name>
<dbReference type="GO" id="GO:0005737">
    <property type="term" value="C:cytoplasm"/>
    <property type="evidence" value="ECO:0007669"/>
    <property type="project" value="UniProtKB-SubCell"/>
</dbReference>
<dbReference type="Pfam" id="PF00381">
    <property type="entry name" value="PTS-HPr"/>
    <property type="match status" value="1"/>
</dbReference>
<feature type="domain" description="HPr" evidence="6">
    <location>
        <begin position="1"/>
        <end position="89"/>
    </location>
</feature>
<sequence length="96" mass="9429">MPSKQVVVASRIGLHARPAAVVAKTAGEQEVKVRISAGDRPAVDAGSLISILALGVSGGDTVTIEAEGPGAEEALEAVAAVLTTDLDDAPAKAASA</sequence>
<evidence type="ECO:0000256" key="1">
    <source>
        <dbReference type="ARBA" id="ARBA00003681"/>
    </source>
</evidence>
<evidence type="ECO:0000313" key="7">
    <source>
        <dbReference type="EMBL" id="RZQ62417.1"/>
    </source>
</evidence>
<dbReference type="PROSITE" id="PS51350">
    <property type="entry name" value="PTS_HPR_DOM"/>
    <property type="match status" value="1"/>
</dbReference>
<evidence type="ECO:0000313" key="8">
    <source>
        <dbReference type="Proteomes" id="UP000292003"/>
    </source>
</evidence>
<dbReference type="CDD" id="cd00367">
    <property type="entry name" value="PTS-HPr_like"/>
    <property type="match status" value="1"/>
</dbReference>
<dbReference type="PRINTS" id="PR00107">
    <property type="entry name" value="PHOSPHOCPHPR"/>
</dbReference>
<protein>
    <recommendedName>
        <fullName evidence="3">Phosphocarrier protein HPr</fullName>
    </recommendedName>
</protein>
<dbReference type="InterPro" id="IPR000032">
    <property type="entry name" value="HPr-like"/>
</dbReference>
<keyword evidence="5" id="KW-0598">Phosphotransferase system</keyword>
<gene>
    <name evidence="7" type="ORF">EWH70_19325</name>
</gene>
<dbReference type="PROSITE" id="PS00369">
    <property type="entry name" value="PTS_HPR_HIS"/>
    <property type="match status" value="1"/>
</dbReference>
<proteinExistence type="predicted"/>
<dbReference type="OrthoDB" id="9809047at2"/>
<keyword evidence="8" id="KW-1185">Reference proteome</keyword>
<dbReference type="InterPro" id="IPR001020">
    <property type="entry name" value="PTS_HPr_His_P_site"/>
</dbReference>
<dbReference type="Gene3D" id="3.30.1340.10">
    <property type="entry name" value="HPr-like"/>
    <property type="match status" value="1"/>
</dbReference>
<evidence type="ECO:0000256" key="5">
    <source>
        <dbReference type="ARBA" id="ARBA00022683"/>
    </source>
</evidence>
<accession>A0A4Q7J5M7</accession>
<evidence type="ECO:0000256" key="4">
    <source>
        <dbReference type="ARBA" id="ARBA00022490"/>
    </source>
</evidence>
<dbReference type="SUPFAM" id="SSF55594">
    <property type="entry name" value="HPr-like"/>
    <property type="match status" value="1"/>
</dbReference>
<organism evidence="7 8">
    <name type="scientific">Amycolatopsis suaedae</name>
    <dbReference type="NCBI Taxonomy" id="2510978"/>
    <lineage>
        <taxon>Bacteria</taxon>
        <taxon>Bacillati</taxon>
        <taxon>Actinomycetota</taxon>
        <taxon>Actinomycetes</taxon>
        <taxon>Pseudonocardiales</taxon>
        <taxon>Pseudonocardiaceae</taxon>
        <taxon>Amycolatopsis</taxon>
    </lineage>
</organism>
<dbReference type="PANTHER" id="PTHR33705">
    <property type="entry name" value="PHOSPHOCARRIER PROTEIN HPR"/>
    <property type="match status" value="1"/>
</dbReference>
<dbReference type="PANTHER" id="PTHR33705:SF2">
    <property type="entry name" value="PHOSPHOCARRIER PROTEIN NPR"/>
    <property type="match status" value="1"/>
</dbReference>
<dbReference type="RefSeq" id="WP_130476844.1">
    <property type="nucleotide sequence ID" value="NZ_SFCC01000009.1"/>
</dbReference>
<comment type="subcellular location">
    <subcellularLocation>
        <location evidence="2">Cytoplasm</location>
    </subcellularLocation>
</comment>
<evidence type="ECO:0000259" key="6">
    <source>
        <dbReference type="PROSITE" id="PS51350"/>
    </source>
</evidence>
<dbReference type="GO" id="GO:0009401">
    <property type="term" value="P:phosphoenolpyruvate-dependent sugar phosphotransferase system"/>
    <property type="evidence" value="ECO:0007669"/>
    <property type="project" value="UniProtKB-KW"/>
</dbReference>
<dbReference type="InterPro" id="IPR035895">
    <property type="entry name" value="HPr-like_sf"/>
</dbReference>
<reference evidence="7 8" key="1">
    <citation type="submission" date="2019-02" db="EMBL/GenBank/DDBJ databases">
        <title>Draft genome sequence of Amycolatopsis sp. 8-3EHSu isolated from roots of Suaeda maritima.</title>
        <authorList>
            <person name="Duangmal K."/>
            <person name="Chantavorakit T."/>
        </authorList>
    </citation>
    <scope>NUCLEOTIDE SEQUENCE [LARGE SCALE GENOMIC DNA]</scope>
    <source>
        <strain evidence="7 8">8-3EHSu</strain>
    </source>
</reference>
<dbReference type="AlphaFoldDB" id="A0A4Q7J5M7"/>
<evidence type="ECO:0000256" key="3">
    <source>
        <dbReference type="ARBA" id="ARBA00020422"/>
    </source>
</evidence>
<comment type="caution">
    <text evidence="7">The sequence shown here is derived from an EMBL/GenBank/DDBJ whole genome shotgun (WGS) entry which is preliminary data.</text>
</comment>
<comment type="function">
    <text evidence="1">General (non sugar-specific) component of the phosphoenolpyruvate-dependent sugar phosphotransferase system (sugar PTS). This major carbohydrate active-transport system catalyzes the phosphorylation of incoming sugar substrates concomitantly with their translocation across the cell membrane. The phosphoryl group from phosphoenolpyruvate (PEP) is transferred to the phosphoryl carrier protein HPr by enzyme I. Phospho-HPr then transfers it to the PTS EIIA domain.</text>
</comment>
<dbReference type="NCBIfam" id="TIGR01003">
    <property type="entry name" value="PTS_HPr_family"/>
    <property type="match status" value="1"/>
</dbReference>
<dbReference type="InterPro" id="IPR050399">
    <property type="entry name" value="HPr"/>
</dbReference>